<dbReference type="Proteomes" id="UP001266305">
    <property type="component" value="Unassembled WGS sequence"/>
</dbReference>
<evidence type="ECO:0000313" key="1">
    <source>
        <dbReference type="EMBL" id="KAK2099656.1"/>
    </source>
</evidence>
<sequence>MLGLQLRCSEVKHQNKVPPNFRDAKARLAAPKSLTRGFKRVHFASPANGAFVCISCLAEVKAKSPRASTRLSFGLSKVDGWLVKENDKAATARKTLEKPQRT</sequence>
<comment type="caution">
    <text evidence="1">The sequence shown here is derived from an EMBL/GenBank/DDBJ whole genome shotgun (WGS) entry which is preliminary data.</text>
</comment>
<evidence type="ECO:0000313" key="2">
    <source>
        <dbReference type="Proteomes" id="UP001266305"/>
    </source>
</evidence>
<name>A0ABQ9URE9_SAGOE</name>
<gene>
    <name evidence="1" type="ORF">P7K49_021004</name>
</gene>
<reference evidence="1 2" key="1">
    <citation type="submission" date="2023-05" db="EMBL/GenBank/DDBJ databases">
        <title>B98-5 Cell Line De Novo Hybrid Assembly: An Optical Mapping Approach.</title>
        <authorList>
            <person name="Kananen K."/>
            <person name="Auerbach J.A."/>
            <person name="Kautto E."/>
            <person name="Blachly J.S."/>
        </authorList>
    </citation>
    <scope>NUCLEOTIDE SEQUENCE [LARGE SCALE GENOMIC DNA]</scope>
    <source>
        <strain evidence="1">B95-8</strain>
        <tissue evidence="1">Cell line</tissue>
    </source>
</reference>
<accession>A0ABQ9URE9</accession>
<keyword evidence="2" id="KW-1185">Reference proteome</keyword>
<proteinExistence type="predicted"/>
<protein>
    <submittedName>
        <fullName evidence="1">Uncharacterized protein</fullName>
    </submittedName>
</protein>
<dbReference type="EMBL" id="JASSZA010000010">
    <property type="protein sequence ID" value="KAK2099656.1"/>
    <property type="molecule type" value="Genomic_DNA"/>
</dbReference>
<organism evidence="1 2">
    <name type="scientific">Saguinus oedipus</name>
    <name type="common">Cotton-top tamarin</name>
    <name type="synonym">Oedipomidas oedipus</name>
    <dbReference type="NCBI Taxonomy" id="9490"/>
    <lineage>
        <taxon>Eukaryota</taxon>
        <taxon>Metazoa</taxon>
        <taxon>Chordata</taxon>
        <taxon>Craniata</taxon>
        <taxon>Vertebrata</taxon>
        <taxon>Euteleostomi</taxon>
        <taxon>Mammalia</taxon>
        <taxon>Eutheria</taxon>
        <taxon>Euarchontoglires</taxon>
        <taxon>Primates</taxon>
        <taxon>Haplorrhini</taxon>
        <taxon>Platyrrhini</taxon>
        <taxon>Cebidae</taxon>
        <taxon>Callitrichinae</taxon>
        <taxon>Saguinus</taxon>
    </lineage>
</organism>